<dbReference type="Gene3D" id="2.40.110.10">
    <property type="entry name" value="Butyryl-CoA Dehydrogenase, subunit A, domain 2"/>
    <property type="match status" value="1"/>
</dbReference>
<reference evidence="3 4" key="1">
    <citation type="submission" date="2017-11" db="EMBL/GenBank/DDBJ databases">
        <title>Genomic Encyclopedia of Archaeal and Bacterial Type Strains, Phase II (KMG-II): From Individual Species to Whole Genera.</title>
        <authorList>
            <person name="Goeker M."/>
        </authorList>
    </citation>
    <scope>NUCLEOTIDE SEQUENCE [LARGE SCALE GENOMIC DNA]</scope>
    <source>
        <strain evidence="3 4">DSM 28175</strain>
    </source>
</reference>
<evidence type="ECO:0000313" key="3">
    <source>
        <dbReference type="EMBL" id="PJJ80463.1"/>
    </source>
</evidence>
<dbReference type="EMBL" id="PGFJ01000002">
    <property type="protein sequence ID" value="PJJ80463.1"/>
    <property type="molecule type" value="Genomic_DNA"/>
</dbReference>
<protein>
    <submittedName>
        <fullName evidence="3">Alkylation response protein AidB-like acyl-CoA dehydrogenase</fullName>
    </submittedName>
</protein>
<name>A0A2H9VQ62_9SPHI</name>
<comment type="caution">
    <text evidence="3">The sequence shown here is derived from an EMBL/GenBank/DDBJ whole genome shotgun (WGS) entry which is preliminary data.</text>
</comment>
<accession>A0A2H9VQ62</accession>
<dbReference type="PIRSF" id="PIRSF016578">
    <property type="entry name" value="HsaA"/>
    <property type="match status" value="1"/>
</dbReference>
<dbReference type="RefSeq" id="WP_100342743.1">
    <property type="nucleotide sequence ID" value="NZ_PGFJ01000002.1"/>
</dbReference>
<evidence type="ECO:0000313" key="4">
    <source>
        <dbReference type="Proteomes" id="UP000242687"/>
    </source>
</evidence>
<proteinExistence type="predicted"/>
<dbReference type="InterPro" id="IPR037069">
    <property type="entry name" value="AcylCoA_DH/ox_N_sf"/>
</dbReference>
<dbReference type="GO" id="GO:0050660">
    <property type="term" value="F:flavin adenine dinucleotide binding"/>
    <property type="evidence" value="ECO:0007669"/>
    <property type="project" value="InterPro"/>
</dbReference>
<dbReference type="OrthoDB" id="1170793at2"/>
<gene>
    <name evidence="3" type="ORF">CLV57_3614</name>
</gene>
<dbReference type="GO" id="GO:0003995">
    <property type="term" value="F:acyl-CoA dehydrogenase activity"/>
    <property type="evidence" value="ECO:0007669"/>
    <property type="project" value="TreeGrafter"/>
</dbReference>
<evidence type="ECO:0000256" key="1">
    <source>
        <dbReference type="ARBA" id="ARBA00023002"/>
    </source>
</evidence>
<dbReference type="InterPro" id="IPR036250">
    <property type="entry name" value="AcylCo_DH-like_C"/>
</dbReference>
<dbReference type="Gene3D" id="1.20.140.10">
    <property type="entry name" value="Butyryl-CoA Dehydrogenase, subunit A, domain 3"/>
    <property type="match status" value="1"/>
</dbReference>
<dbReference type="Gene3D" id="1.10.540.10">
    <property type="entry name" value="Acyl-CoA dehydrogenase/oxidase, N-terminal domain"/>
    <property type="match status" value="1"/>
</dbReference>
<evidence type="ECO:0000259" key="2">
    <source>
        <dbReference type="Pfam" id="PF08028"/>
    </source>
</evidence>
<dbReference type="PANTHER" id="PTHR43884">
    <property type="entry name" value="ACYL-COA DEHYDROGENASE"/>
    <property type="match status" value="1"/>
</dbReference>
<dbReference type="SUPFAM" id="SSF56645">
    <property type="entry name" value="Acyl-CoA dehydrogenase NM domain-like"/>
    <property type="match status" value="1"/>
</dbReference>
<feature type="domain" description="Acyl-CoA dehydrogenase C-terminal" evidence="2">
    <location>
        <begin position="237"/>
        <end position="358"/>
    </location>
</feature>
<keyword evidence="1" id="KW-0560">Oxidoreductase</keyword>
<dbReference type="PANTHER" id="PTHR43884:SF25">
    <property type="entry name" value="ACYL-COA DEHYDROGENASE YDBM-RELATED"/>
    <property type="match status" value="1"/>
</dbReference>
<organism evidence="3 4">
    <name type="scientific">Mucilaginibacter auburnensis</name>
    <dbReference type="NCBI Taxonomy" id="1457233"/>
    <lineage>
        <taxon>Bacteria</taxon>
        <taxon>Pseudomonadati</taxon>
        <taxon>Bacteroidota</taxon>
        <taxon>Sphingobacteriia</taxon>
        <taxon>Sphingobacteriales</taxon>
        <taxon>Sphingobacteriaceae</taxon>
        <taxon>Mucilaginibacter</taxon>
    </lineage>
</organism>
<dbReference type="AlphaFoldDB" id="A0A2H9VQ62"/>
<dbReference type="SUPFAM" id="SSF47203">
    <property type="entry name" value="Acyl-CoA dehydrogenase C-terminal domain-like"/>
    <property type="match status" value="1"/>
</dbReference>
<keyword evidence="4" id="KW-1185">Reference proteome</keyword>
<dbReference type="Pfam" id="PF08028">
    <property type="entry name" value="Acyl-CoA_dh_2"/>
    <property type="match status" value="1"/>
</dbReference>
<dbReference type="InterPro" id="IPR013107">
    <property type="entry name" value="Acyl-CoA_DH_C"/>
</dbReference>
<dbReference type="Proteomes" id="UP000242687">
    <property type="component" value="Unassembled WGS sequence"/>
</dbReference>
<dbReference type="InterPro" id="IPR009100">
    <property type="entry name" value="AcylCoA_DH/oxidase_NM_dom_sf"/>
</dbReference>
<dbReference type="InterPro" id="IPR046373">
    <property type="entry name" value="Acyl-CoA_Oxase/DH_mid-dom_sf"/>
</dbReference>
<sequence length="366" mass="40538">MGEIHHPSKYIDARYVDLIRTNAAEAEQLGKLNADALEIVYREKWFRLLVPAIYGGREITLPELVRLQESISWTDGSTGWVVTLCSGAGWFGGFIDPDAAKEIYKSEEVCLAGSGAASGTAEQTDTGYILNGEWNYASGAYHATHFTANCFITRNGERLLNEAGEPLILPFVVDKKDVTLLPTWKYMGMVATGSHSFEMEDVHVPANRCFKLDPEHAQVEGKLYKYPFMQLAEATLAVNLSGMAVHFVDLCREVFADRKGHPRVTPSQTEMVNQALINQAEELDSARIALFKAVDASWSDTTSDNLKQVSKTSRILAATVRDVVSLLYPYCGLKAADPTTEINRVWRDLHTAGQHSLLTFLDVADD</sequence>